<feature type="domain" description="Protein kinase" evidence="21">
    <location>
        <begin position="250"/>
        <end position="507"/>
    </location>
</feature>
<dbReference type="PRINTS" id="PR00109">
    <property type="entry name" value="TYRKINASE"/>
</dbReference>
<dbReference type="Proteomes" id="UP000659654">
    <property type="component" value="Unassembled WGS sequence"/>
</dbReference>
<dbReference type="GO" id="GO:0005524">
    <property type="term" value="F:ATP binding"/>
    <property type="evidence" value="ECO:0007669"/>
    <property type="project" value="UniProtKB-UniRule"/>
</dbReference>
<evidence type="ECO:0000259" key="20">
    <source>
        <dbReference type="PROSITE" id="PS50002"/>
    </source>
</evidence>
<dbReference type="EMBL" id="CAJFCV020000002">
    <property type="protein sequence ID" value="CAG9094363.1"/>
    <property type="molecule type" value="Genomic_DNA"/>
</dbReference>
<dbReference type="PROSITE" id="PS00107">
    <property type="entry name" value="PROTEIN_KINASE_ATP"/>
    <property type="match status" value="1"/>
</dbReference>
<dbReference type="InterPro" id="IPR008266">
    <property type="entry name" value="Tyr_kinase_AS"/>
</dbReference>
<gene>
    <name evidence="22" type="ORF">BXYJ_LOCUS3408</name>
</gene>
<sequence>MGHAQSSQGHREDEAIETSASTNLQTAQNSHTVSTEAVSSCMSQASSCKNNFHTASVEMTHATNYENQPQVQGVQDYEGGSAVEISFKKGDVMVLIDNSNHDWWYVQHPQNGSGYVPRNFVAVIESLEREPWYAGRIQRGLAEKLVTSANMSPGAFLVRRRDPGAEFVLTINNGGENEVQHYKIRQLDGNVGYFITKKMIFSTIRELVQFYSAQSGGLCHRLTCPAAKTAVGQEINATPQKNWEISRDELELIFTLGGGNFGDVWYGRWRSAVEVAVKTMKPDKMTTQQFLAEAKIMKECNHPKLVKLFAVCTERAPYYIITEYMTNGSLLSYLKSPHNALPLHALVDMCAQIACGMMYLESRKLVHRDLAARNVLVGEEVDGIAQIKIADFGLARKMMDDEYKADAGSNFPLKWTAPEAILEGNFTVKSDVWSYGILLYEIFTNGRKPYPGMTKREVIDQIPQGFRMGRPQKCPVPIYNEMLRCWDKIPERRPSFGYLYSFFDDYFVNWQPNYVLDNESMISNVQ</sequence>
<dbReference type="Pfam" id="PF00017">
    <property type="entry name" value="SH2"/>
    <property type="match status" value="1"/>
</dbReference>
<dbReference type="Gene3D" id="3.30.505.10">
    <property type="entry name" value="SH2 domain"/>
    <property type="match status" value="1"/>
</dbReference>
<keyword evidence="8 17" id="KW-0829">Tyrosine-protein kinase</keyword>
<keyword evidence="7 14" id="KW-0727">SH2 domain</keyword>
<keyword evidence="3 17" id="KW-0808">Transferase</keyword>
<feature type="domain" description="SH2" evidence="19">
    <location>
        <begin position="132"/>
        <end position="226"/>
    </location>
</feature>
<dbReference type="InterPro" id="IPR000980">
    <property type="entry name" value="SH2"/>
</dbReference>
<keyword evidence="1 15" id="KW-0728">SH3 domain</keyword>
<dbReference type="InterPro" id="IPR036028">
    <property type="entry name" value="SH3-like_dom_sf"/>
</dbReference>
<dbReference type="InterPro" id="IPR001452">
    <property type="entry name" value="SH3_domain"/>
</dbReference>
<dbReference type="InterPro" id="IPR017441">
    <property type="entry name" value="Protein_kinase_ATP_BS"/>
</dbReference>
<dbReference type="GO" id="GO:0004715">
    <property type="term" value="F:non-membrane spanning protein tyrosine kinase activity"/>
    <property type="evidence" value="ECO:0007669"/>
    <property type="project" value="UniProtKB-EC"/>
</dbReference>
<reference evidence="22" key="1">
    <citation type="submission" date="2020-09" db="EMBL/GenBank/DDBJ databases">
        <authorList>
            <person name="Kikuchi T."/>
        </authorList>
    </citation>
    <scope>NUCLEOTIDE SEQUENCE</scope>
    <source>
        <strain evidence="22">Ka4C1</strain>
    </source>
</reference>
<dbReference type="InterPro" id="IPR011009">
    <property type="entry name" value="Kinase-like_dom_sf"/>
</dbReference>
<evidence type="ECO:0000256" key="5">
    <source>
        <dbReference type="ARBA" id="ARBA00022777"/>
    </source>
</evidence>
<dbReference type="Pfam" id="PF00018">
    <property type="entry name" value="SH3_1"/>
    <property type="match status" value="1"/>
</dbReference>
<keyword evidence="5 17" id="KW-0418">Kinase</keyword>
<dbReference type="SMART" id="SM00219">
    <property type="entry name" value="TyrKc"/>
    <property type="match status" value="1"/>
</dbReference>
<evidence type="ECO:0000256" key="15">
    <source>
        <dbReference type="PROSITE-ProRule" id="PRU00192"/>
    </source>
</evidence>
<evidence type="ECO:0000256" key="16">
    <source>
        <dbReference type="PROSITE-ProRule" id="PRU10141"/>
    </source>
</evidence>
<dbReference type="SMR" id="A0A7I8WP74"/>
<evidence type="ECO:0000259" key="19">
    <source>
        <dbReference type="PROSITE" id="PS50001"/>
    </source>
</evidence>
<dbReference type="InterPro" id="IPR050198">
    <property type="entry name" value="Non-receptor_tyrosine_kinases"/>
</dbReference>
<dbReference type="Pfam" id="PF07714">
    <property type="entry name" value="PK_Tyr_Ser-Thr"/>
    <property type="match status" value="1"/>
</dbReference>
<evidence type="ECO:0000256" key="3">
    <source>
        <dbReference type="ARBA" id="ARBA00022679"/>
    </source>
</evidence>
<keyword evidence="4 12" id="KW-0547">Nucleotide-binding</keyword>
<evidence type="ECO:0000256" key="6">
    <source>
        <dbReference type="ARBA" id="ARBA00022840"/>
    </source>
</evidence>
<dbReference type="PROSITE" id="PS50011">
    <property type="entry name" value="PROTEIN_KINASE_DOM"/>
    <property type="match status" value="1"/>
</dbReference>
<evidence type="ECO:0000256" key="8">
    <source>
        <dbReference type="ARBA" id="ARBA00023137"/>
    </source>
</evidence>
<dbReference type="FunFam" id="1.10.510.10:FF:000399">
    <property type="entry name" value="Tyrosine-protein kinase"/>
    <property type="match status" value="1"/>
</dbReference>
<feature type="compositionally biased region" description="Polar residues" evidence="18">
    <location>
        <begin position="18"/>
        <end position="31"/>
    </location>
</feature>
<evidence type="ECO:0000256" key="1">
    <source>
        <dbReference type="ARBA" id="ARBA00022443"/>
    </source>
</evidence>
<proteinExistence type="inferred from homology"/>
<dbReference type="PANTHER" id="PTHR24418">
    <property type="entry name" value="TYROSINE-PROTEIN KINASE"/>
    <property type="match status" value="1"/>
</dbReference>
<dbReference type="GO" id="GO:0048565">
    <property type="term" value="P:digestive tract development"/>
    <property type="evidence" value="ECO:0007669"/>
    <property type="project" value="UniProtKB-ARBA"/>
</dbReference>
<dbReference type="FunFam" id="3.30.200.20:FF:000053">
    <property type="entry name" value="Tyrosine-protein kinase"/>
    <property type="match status" value="1"/>
</dbReference>
<evidence type="ECO:0000313" key="23">
    <source>
        <dbReference type="Proteomes" id="UP000659654"/>
    </source>
</evidence>
<evidence type="ECO:0000256" key="9">
    <source>
        <dbReference type="ARBA" id="ARBA00051245"/>
    </source>
</evidence>
<comment type="caution">
    <text evidence="22">The sequence shown here is derived from an EMBL/GenBank/DDBJ whole genome shotgun (WGS) entry which is preliminary data.</text>
</comment>
<comment type="similarity">
    <text evidence="10">Belongs to the protein kinase superfamily. Tyr protein kinase family. SRC subfamily.</text>
</comment>
<feature type="binding site" evidence="16">
    <location>
        <position position="278"/>
    </location>
    <ligand>
        <name>ATP</name>
        <dbReference type="ChEBI" id="CHEBI:30616"/>
    </ligand>
</feature>
<dbReference type="InterPro" id="IPR000719">
    <property type="entry name" value="Prot_kinase_dom"/>
</dbReference>
<evidence type="ECO:0000256" key="10">
    <source>
        <dbReference type="ARBA" id="ARBA00061539"/>
    </source>
</evidence>
<dbReference type="InterPro" id="IPR001245">
    <property type="entry name" value="Ser-Thr/Tyr_kinase_cat_dom"/>
</dbReference>
<keyword evidence="13" id="KW-0479">Metal-binding</keyword>
<dbReference type="SMART" id="SM00326">
    <property type="entry name" value="SH3"/>
    <property type="match status" value="1"/>
</dbReference>
<feature type="domain" description="SH3" evidence="20">
    <location>
        <begin position="66"/>
        <end position="126"/>
    </location>
</feature>
<keyword evidence="2" id="KW-0597">Phosphoprotein</keyword>
<evidence type="ECO:0000256" key="18">
    <source>
        <dbReference type="SAM" id="MobiDB-lite"/>
    </source>
</evidence>
<evidence type="ECO:0000256" key="11">
    <source>
        <dbReference type="PIRSR" id="PIRSR000615-1"/>
    </source>
</evidence>
<evidence type="ECO:0000256" key="14">
    <source>
        <dbReference type="PROSITE-ProRule" id="PRU00191"/>
    </source>
</evidence>
<dbReference type="SUPFAM" id="SSF56112">
    <property type="entry name" value="Protein kinase-like (PK-like)"/>
    <property type="match status" value="1"/>
</dbReference>
<feature type="active site" description="Proton acceptor" evidence="11">
    <location>
        <position position="369"/>
    </location>
</feature>
<dbReference type="PROSITE" id="PS50002">
    <property type="entry name" value="SH3"/>
    <property type="match status" value="1"/>
</dbReference>
<evidence type="ECO:0000256" key="7">
    <source>
        <dbReference type="ARBA" id="ARBA00022999"/>
    </source>
</evidence>
<feature type="binding site" evidence="13">
    <location>
        <position position="391"/>
    </location>
    <ligand>
        <name>Mg(2+)</name>
        <dbReference type="ChEBI" id="CHEBI:18420"/>
    </ligand>
</feature>
<dbReference type="Gene3D" id="1.10.510.10">
    <property type="entry name" value="Transferase(Phosphotransferase) domain 1"/>
    <property type="match status" value="1"/>
</dbReference>
<evidence type="ECO:0000256" key="12">
    <source>
        <dbReference type="PIRSR" id="PIRSR000615-2"/>
    </source>
</evidence>
<accession>A0A7I8WP74</accession>
<organism evidence="22 23">
    <name type="scientific">Bursaphelenchus xylophilus</name>
    <name type="common">Pinewood nematode worm</name>
    <name type="synonym">Aphelenchoides xylophilus</name>
    <dbReference type="NCBI Taxonomy" id="6326"/>
    <lineage>
        <taxon>Eukaryota</taxon>
        <taxon>Metazoa</taxon>
        <taxon>Ecdysozoa</taxon>
        <taxon>Nematoda</taxon>
        <taxon>Chromadorea</taxon>
        <taxon>Rhabditida</taxon>
        <taxon>Tylenchina</taxon>
        <taxon>Tylenchomorpha</taxon>
        <taxon>Aphelenchoidea</taxon>
        <taxon>Aphelenchoididae</taxon>
        <taxon>Bursaphelenchus</taxon>
    </lineage>
</organism>
<evidence type="ECO:0000256" key="13">
    <source>
        <dbReference type="PIRSR" id="PIRSR000615-3"/>
    </source>
</evidence>
<evidence type="ECO:0000256" key="4">
    <source>
        <dbReference type="ARBA" id="ARBA00022741"/>
    </source>
</evidence>
<dbReference type="Gene3D" id="2.30.30.40">
    <property type="entry name" value="SH3 Domains"/>
    <property type="match status" value="1"/>
</dbReference>
<feature type="binding site" evidence="13">
    <location>
        <position position="374"/>
    </location>
    <ligand>
        <name>Mg(2+)</name>
        <dbReference type="ChEBI" id="CHEBI:18420"/>
    </ligand>
</feature>
<protein>
    <recommendedName>
        <fullName evidence="17">Tyrosine-protein kinase</fullName>
        <ecNumber evidence="17">2.7.10.2</ecNumber>
    </recommendedName>
</protein>
<dbReference type="InterPro" id="IPR036860">
    <property type="entry name" value="SH2_dom_sf"/>
</dbReference>
<dbReference type="Proteomes" id="UP000582659">
    <property type="component" value="Unassembled WGS sequence"/>
</dbReference>
<evidence type="ECO:0000256" key="17">
    <source>
        <dbReference type="RuleBase" id="RU362096"/>
    </source>
</evidence>
<evidence type="ECO:0000256" key="2">
    <source>
        <dbReference type="ARBA" id="ARBA00022553"/>
    </source>
</evidence>
<dbReference type="SMART" id="SM00252">
    <property type="entry name" value="SH2"/>
    <property type="match status" value="1"/>
</dbReference>
<dbReference type="EC" id="2.7.10.2" evidence="17"/>
<dbReference type="AlphaFoldDB" id="A0A7I8WP74"/>
<comment type="catalytic activity">
    <reaction evidence="9 17">
        <text>L-tyrosyl-[protein] + ATP = O-phospho-L-tyrosyl-[protein] + ADP + H(+)</text>
        <dbReference type="Rhea" id="RHEA:10596"/>
        <dbReference type="Rhea" id="RHEA-COMP:10136"/>
        <dbReference type="Rhea" id="RHEA-COMP:20101"/>
        <dbReference type="ChEBI" id="CHEBI:15378"/>
        <dbReference type="ChEBI" id="CHEBI:30616"/>
        <dbReference type="ChEBI" id="CHEBI:46858"/>
        <dbReference type="ChEBI" id="CHEBI:61978"/>
        <dbReference type="ChEBI" id="CHEBI:456216"/>
        <dbReference type="EC" id="2.7.10.2"/>
    </reaction>
</comment>
<name>A0A7I8WP74_BURXY</name>
<evidence type="ECO:0000259" key="21">
    <source>
        <dbReference type="PROSITE" id="PS50011"/>
    </source>
</evidence>
<keyword evidence="13" id="KW-0460">Magnesium</keyword>
<feature type="region of interest" description="Disordered" evidence="18">
    <location>
        <begin position="1"/>
        <end position="31"/>
    </location>
</feature>
<dbReference type="SUPFAM" id="SSF50044">
    <property type="entry name" value="SH3-domain"/>
    <property type="match status" value="1"/>
</dbReference>
<dbReference type="EMBL" id="CAJFDI010000002">
    <property type="protein sequence ID" value="CAD5214194.1"/>
    <property type="molecule type" value="Genomic_DNA"/>
</dbReference>
<dbReference type="GO" id="GO:0046872">
    <property type="term" value="F:metal ion binding"/>
    <property type="evidence" value="ECO:0007669"/>
    <property type="project" value="UniProtKB-KW"/>
</dbReference>
<evidence type="ECO:0000313" key="22">
    <source>
        <dbReference type="EMBL" id="CAD5214194.1"/>
    </source>
</evidence>
<dbReference type="InterPro" id="IPR020635">
    <property type="entry name" value="Tyr_kinase_cat_dom"/>
</dbReference>
<dbReference type="PRINTS" id="PR00401">
    <property type="entry name" value="SH2DOMAIN"/>
</dbReference>
<keyword evidence="6 12" id="KW-0067">ATP-binding</keyword>
<feature type="binding site" evidence="12">
    <location>
        <position position="373"/>
    </location>
    <ligand>
        <name>ATP</name>
        <dbReference type="ChEBI" id="CHEBI:30616"/>
    </ligand>
</feature>
<dbReference type="OrthoDB" id="4062651at2759"/>
<dbReference type="PROSITE" id="PS50001">
    <property type="entry name" value="SH2"/>
    <property type="match status" value="1"/>
</dbReference>
<dbReference type="SUPFAM" id="SSF55550">
    <property type="entry name" value="SH2 domain"/>
    <property type="match status" value="1"/>
</dbReference>
<dbReference type="PROSITE" id="PS00109">
    <property type="entry name" value="PROTEIN_KINASE_TYR"/>
    <property type="match status" value="1"/>
</dbReference>
<keyword evidence="23" id="KW-1185">Reference proteome</keyword>